<proteinExistence type="predicted"/>
<organism evidence="1 2">
    <name type="scientific">Inconstantimicrobium mannanitabidum</name>
    <dbReference type="NCBI Taxonomy" id="1604901"/>
    <lineage>
        <taxon>Bacteria</taxon>
        <taxon>Bacillati</taxon>
        <taxon>Bacillota</taxon>
        <taxon>Clostridia</taxon>
        <taxon>Eubacteriales</taxon>
        <taxon>Clostridiaceae</taxon>
        <taxon>Inconstantimicrobium</taxon>
    </lineage>
</organism>
<dbReference type="Proteomes" id="UP001058074">
    <property type="component" value="Unassembled WGS sequence"/>
</dbReference>
<dbReference type="EMBL" id="BROD01000001">
    <property type="protein sequence ID" value="GKX68660.1"/>
    <property type="molecule type" value="Genomic_DNA"/>
</dbReference>
<gene>
    <name evidence="1" type="ORF">rsdtw13_39180</name>
</gene>
<sequence length="144" mass="16894">MDLSQESKATFGKFISAVYWQRNSFFLKRFNKFNIGCGQYRFLLNLYLQDGITQEELSSKLMVDKATTARAIKKLEEEGYVSRSVLEEDKRAYKIMITEKSLSIKKEFFEILDEWENEVMRNLSVEEKKSLLHLLEKIASSNIS</sequence>
<accession>A0ACB5RHT8</accession>
<keyword evidence="2" id="KW-1185">Reference proteome</keyword>
<evidence type="ECO:0000313" key="1">
    <source>
        <dbReference type="EMBL" id="GKX68660.1"/>
    </source>
</evidence>
<reference evidence="1" key="1">
    <citation type="journal article" date="2025" name="Int. J. Syst. Evol. Microbiol.">
        <title>Inconstantimicrobium mannanitabidum sp. nov., a novel member of the family Clostridiaceae isolated from anoxic soil under the treatment of reductive soil disinfestation.</title>
        <authorList>
            <person name="Ueki A."/>
            <person name="Tonouchi A."/>
            <person name="Honma S."/>
            <person name="Kaku N."/>
            <person name="Ueki K."/>
        </authorList>
    </citation>
    <scope>NUCLEOTIDE SEQUENCE</scope>
    <source>
        <strain evidence="1">TW13</strain>
    </source>
</reference>
<evidence type="ECO:0000313" key="2">
    <source>
        <dbReference type="Proteomes" id="UP001058074"/>
    </source>
</evidence>
<comment type="caution">
    <text evidence="1">The sequence shown here is derived from an EMBL/GenBank/DDBJ whole genome shotgun (WGS) entry which is preliminary data.</text>
</comment>
<name>A0ACB5RHT8_9CLOT</name>
<protein>
    <submittedName>
        <fullName evidence="1">Uncharacterized protein</fullName>
    </submittedName>
</protein>